<organism evidence="4 5">
    <name type="scientific">Rhypophila decipiens</name>
    <dbReference type="NCBI Taxonomy" id="261697"/>
    <lineage>
        <taxon>Eukaryota</taxon>
        <taxon>Fungi</taxon>
        <taxon>Dikarya</taxon>
        <taxon>Ascomycota</taxon>
        <taxon>Pezizomycotina</taxon>
        <taxon>Sordariomycetes</taxon>
        <taxon>Sordariomycetidae</taxon>
        <taxon>Sordariales</taxon>
        <taxon>Naviculisporaceae</taxon>
        <taxon>Rhypophila</taxon>
    </lineage>
</organism>
<accession>A0AAN7BBS9</accession>
<evidence type="ECO:0000256" key="2">
    <source>
        <dbReference type="SAM" id="Phobius"/>
    </source>
</evidence>
<feature type="compositionally biased region" description="Polar residues" evidence="1">
    <location>
        <begin position="296"/>
        <end position="305"/>
    </location>
</feature>
<evidence type="ECO:0000256" key="3">
    <source>
        <dbReference type="SAM" id="SignalP"/>
    </source>
</evidence>
<keyword evidence="2" id="KW-1133">Transmembrane helix</keyword>
<feature type="transmembrane region" description="Helical" evidence="2">
    <location>
        <begin position="236"/>
        <end position="260"/>
    </location>
</feature>
<evidence type="ECO:0008006" key="6">
    <source>
        <dbReference type="Google" id="ProtNLM"/>
    </source>
</evidence>
<feature type="chain" id="PRO_5042879394" description="Mid2 domain-containing protein" evidence="3">
    <location>
        <begin position="29"/>
        <end position="311"/>
    </location>
</feature>
<evidence type="ECO:0000313" key="5">
    <source>
        <dbReference type="Proteomes" id="UP001301769"/>
    </source>
</evidence>
<evidence type="ECO:0000256" key="1">
    <source>
        <dbReference type="SAM" id="MobiDB-lite"/>
    </source>
</evidence>
<name>A0AAN7BBS9_9PEZI</name>
<feature type="compositionally biased region" description="Low complexity" evidence="1">
    <location>
        <begin position="192"/>
        <end position="223"/>
    </location>
</feature>
<dbReference type="Proteomes" id="UP001301769">
    <property type="component" value="Unassembled WGS sequence"/>
</dbReference>
<dbReference type="AlphaFoldDB" id="A0AAN7BBS9"/>
<sequence>MTTFKIQTRQLAASLIVLTAYLSTTIRAVENAPCYYPGGEPALGFYPCQAFDAAISSCCPAGWTCFSNALCIATTNSNSFPNLTLGAVQRGACTNPKWTNDICGGACLDPENADGKLAACGDDRFCCSNDFNTGKCNCEGGEGSEKVVTISAGLPQTIIQVDDTTFVGAPSISIASTRTSLPPTRSTDSRSSETSSTSTSGQGPSATTSTPTSTATGSSSQSGGEDGGGSSNKGKIIGIAVGASVGGALVLGLILGYVCWYRPRHPSTGGVAAAQNVPPGPFSDMAPAEDHANGPSFGQQYNTSGYGQGGI</sequence>
<dbReference type="EMBL" id="MU858046">
    <property type="protein sequence ID" value="KAK4220041.1"/>
    <property type="molecule type" value="Genomic_DNA"/>
</dbReference>
<feature type="region of interest" description="Disordered" evidence="1">
    <location>
        <begin position="270"/>
        <end position="311"/>
    </location>
</feature>
<keyword evidence="5" id="KW-1185">Reference proteome</keyword>
<feature type="compositionally biased region" description="Low complexity" evidence="1">
    <location>
        <begin position="176"/>
        <end position="186"/>
    </location>
</feature>
<reference evidence="4" key="2">
    <citation type="submission" date="2023-05" db="EMBL/GenBank/DDBJ databases">
        <authorList>
            <consortium name="Lawrence Berkeley National Laboratory"/>
            <person name="Steindorff A."/>
            <person name="Hensen N."/>
            <person name="Bonometti L."/>
            <person name="Westerberg I."/>
            <person name="Brannstrom I.O."/>
            <person name="Guillou S."/>
            <person name="Cros-Aarteil S."/>
            <person name="Calhoun S."/>
            <person name="Haridas S."/>
            <person name="Kuo A."/>
            <person name="Mondo S."/>
            <person name="Pangilinan J."/>
            <person name="Riley R."/>
            <person name="Labutti K."/>
            <person name="Andreopoulos B."/>
            <person name="Lipzen A."/>
            <person name="Chen C."/>
            <person name="Yanf M."/>
            <person name="Daum C."/>
            <person name="Ng V."/>
            <person name="Clum A."/>
            <person name="Ohm R."/>
            <person name="Martin F."/>
            <person name="Silar P."/>
            <person name="Natvig D."/>
            <person name="Lalanne C."/>
            <person name="Gautier V."/>
            <person name="Ament-Velasquez S.L."/>
            <person name="Kruys A."/>
            <person name="Hutchinson M.I."/>
            <person name="Powell A.J."/>
            <person name="Barry K."/>
            <person name="Miller A.N."/>
            <person name="Grigoriev I.V."/>
            <person name="Debuchy R."/>
            <person name="Gladieux P."/>
            <person name="Thoren M.H."/>
            <person name="Johannesson H."/>
        </authorList>
    </citation>
    <scope>NUCLEOTIDE SEQUENCE</scope>
    <source>
        <strain evidence="4">PSN293</strain>
    </source>
</reference>
<keyword evidence="2" id="KW-0812">Transmembrane</keyword>
<keyword evidence="3" id="KW-0732">Signal</keyword>
<feature type="signal peptide" evidence="3">
    <location>
        <begin position="1"/>
        <end position="28"/>
    </location>
</feature>
<protein>
    <recommendedName>
        <fullName evidence="6">Mid2 domain-containing protein</fullName>
    </recommendedName>
</protein>
<evidence type="ECO:0000313" key="4">
    <source>
        <dbReference type="EMBL" id="KAK4220041.1"/>
    </source>
</evidence>
<gene>
    <name evidence="4" type="ORF">QBC37DRAFT_76789</name>
</gene>
<proteinExistence type="predicted"/>
<comment type="caution">
    <text evidence="4">The sequence shown here is derived from an EMBL/GenBank/DDBJ whole genome shotgun (WGS) entry which is preliminary data.</text>
</comment>
<feature type="region of interest" description="Disordered" evidence="1">
    <location>
        <begin position="176"/>
        <end position="230"/>
    </location>
</feature>
<keyword evidence="2" id="KW-0472">Membrane</keyword>
<reference evidence="4" key="1">
    <citation type="journal article" date="2023" name="Mol. Phylogenet. Evol.">
        <title>Genome-scale phylogeny and comparative genomics of the fungal order Sordariales.</title>
        <authorList>
            <person name="Hensen N."/>
            <person name="Bonometti L."/>
            <person name="Westerberg I."/>
            <person name="Brannstrom I.O."/>
            <person name="Guillou S."/>
            <person name="Cros-Aarteil S."/>
            <person name="Calhoun S."/>
            <person name="Haridas S."/>
            <person name="Kuo A."/>
            <person name="Mondo S."/>
            <person name="Pangilinan J."/>
            <person name="Riley R."/>
            <person name="LaButti K."/>
            <person name="Andreopoulos B."/>
            <person name="Lipzen A."/>
            <person name="Chen C."/>
            <person name="Yan M."/>
            <person name="Daum C."/>
            <person name="Ng V."/>
            <person name="Clum A."/>
            <person name="Steindorff A."/>
            <person name="Ohm R.A."/>
            <person name="Martin F."/>
            <person name="Silar P."/>
            <person name="Natvig D.O."/>
            <person name="Lalanne C."/>
            <person name="Gautier V."/>
            <person name="Ament-Velasquez S.L."/>
            <person name="Kruys A."/>
            <person name="Hutchinson M.I."/>
            <person name="Powell A.J."/>
            <person name="Barry K."/>
            <person name="Miller A.N."/>
            <person name="Grigoriev I.V."/>
            <person name="Debuchy R."/>
            <person name="Gladieux P."/>
            <person name="Hiltunen Thoren M."/>
            <person name="Johannesson H."/>
        </authorList>
    </citation>
    <scope>NUCLEOTIDE SEQUENCE</scope>
    <source>
        <strain evidence="4">PSN293</strain>
    </source>
</reference>